<accession>A0ABS9EHU1</accession>
<feature type="domain" description="ABC transporter" evidence="5">
    <location>
        <begin position="5"/>
        <end position="229"/>
    </location>
</feature>
<comment type="similarity">
    <text evidence="1">Belongs to the ABC transporter superfamily.</text>
</comment>
<keyword evidence="4 6" id="KW-0067">ATP-binding</keyword>
<name>A0ABS9EHU1_9FLAO</name>
<organism evidence="6 7">
    <name type="scientific">Gillisia lutea</name>
    <dbReference type="NCBI Taxonomy" id="2909668"/>
    <lineage>
        <taxon>Bacteria</taxon>
        <taxon>Pseudomonadati</taxon>
        <taxon>Bacteroidota</taxon>
        <taxon>Flavobacteriia</taxon>
        <taxon>Flavobacteriales</taxon>
        <taxon>Flavobacteriaceae</taxon>
        <taxon>Gillisia</taxon>
    </lineage>
</organism>
<evidence type="ECO:0000256" key="2">
    <source>
        <dbReference type="ARBA" id="ARBA00022448"/>
    </source>
</evidence>
<dbReference type="RefSeq" id="WP_236133472.1">
    <property type="nucleotide sequence ID" value="NZ_JAKGTH010000007.1"/>
</dbReference>
<dbReference type="PROSITE" id="PS50893">
    <property type="entry name" value="ABC_TRANSPORTER_2"/>
    <property type="match status" value="1"/>
</dbReference>
<sequence>METILTLNNLTKKYGPLTAVDNLSFEIKKGNVYGILGPNGSGKSTTLGMVLNVVNKTSGDFHWFDGKDSTHEALKMVGAIIEHPNFYPYMTAVQNLALVCKIKGVNSSKIEEKLEVVGLLDRKNSKFRTFSLGMKQRLAIASALLNDPEILILDEPTNGLDPQGIHQIREIIRNIAATGTTILLASHLLDEVEKVCSHVVIIRKGVKLYSGRVDEMNASHGFFELKSNDISKLKEVLTHHPLIGKITEHDGLVTAILEEPMNAEVINSYLFEKGVALSYLVKRKESLEEQFLQLTNQTTN</sequence>
<dbReference type="InterPro" id="IPR003439">
    <property type="entry name" value="ABC_transporter-like_ATP-bd"/>
</dbReference>
<gene>
    <name evidence="6" type="ORF">L1I30_06585</name>
</gene>
<dbReference type="PANTHER" id="PTHR43335">
    <property type="entry name" value="ABC TRANSPORTER, ATP-BINDING PROTEIN"/>
    <property type="match status" value="1"/>
</dbReference>
<dbReference type="SMART" id="SM00382">
    <property type="entry name" value="AAA"/>
    <property type="match status" value="1"/>
</dbReference>
<evidence type="ECO:0000256" key="4">
    <source>
        <dbReference type="ARBA" id="ARBA00022840"/>
    </source>
</evidence>
<dbReference type="InterPro" id="IPR027417">
    <property type="entry name" value="P-loop_NTPase"/>
</dbReference>
<evidence type="ECO:0000313" key="6">
    <source>
        <dbReference type="EMBL" id="MCF4101325.1"/>
    </source>
</evidence>
<reference evidence="6" key="1">
    <citation type="submission" date="2022-01" db="EMBL/GenBank/DDBJ databases">
        <title>Gillisia lutea sp. nov., isolated from marine plastic residues from the Malvarosa beach (Valencia, Spain).</title>
        <authorList>
            <person name="Vidal-Verdu A."/>
            <person name="Molina-Menor E."/>
            <person name="Satari L."/>
            <person name="Pascual J."/>
            <person name="Pereto J."/>
            <person name="Porcar M."/>
        </authorList>
    </citation>
    <scope>NUCLEOTIDE SEQUENCE</scope>
    <source>
        <strain evidence="6">M10.2A</strain>
    </source>
</reference>
<evidence type="ECO:0000256" key="1">
    <source>
        <dbReference type="ARBA" id="ARBA00005417"/>
    </source>
</evidence>
<evidence type="ECO:0000259" key="5">
    <source>
        <dbReference type="PROSITE" id="PS50893"/>
    </source>
</evidence>
<keyword evidence="7" id="KW-1185">Reference proteome</keyword>
<dbReference type="SUPFAM" id="SSF52540">
    <property type="entry name" value="P-loop containing nucleoside triphosphate hydrolases"/>
    <property type="match status" value="1"/>
</dbReference>
<dbReference type="InterPro" id="IPR003593">
    <property type="entry name" value="AAA+_ATPase"/>
</dbReference>
<evidence type="ECO:0000256" key="3">
    <source>
        <dbReference type="ARBA" id="ARBA00022741"/>
    </source>
</evidence>
<dbReference type="Pfam" id="PF00005">
    <property type="entry name" value="ABC_tran"/>
    <property type="match status" value="1"/>
</dbReference>
<dbReference type="Gene3D" id="3.40.50.300">
    <property type="entry name" value="P-loop containing nucleotide triphosphate hydrolases"/>
    <property type="match status" value="1"/>
</dbReference>
<dbReference type="PROSITE" id="PS00211">
    <property type="entry name" value="ABC_TRANSPORTER_1"/>
    <property type="match status" value="1"/>
</dbReference>
<protein>
    <submittedName>
        <fullName evidence="6">ATP-binding cassette domain-containing protein</fullName>
    </submittedName>
</protein>
<proteinExistence type="inferred from homology"/>
<keyword evidence="3" id="KW-0547">Nucleotide-binding</keyword>
<comment type="caution">
    <text evidence="6">The sequence shown here is derived from an EMBL/GenBank/DDBJ whole genome shotgun (WGS) entry which is preliminary data.</text>
</comment>
<dbReference type="InterPro" id="IPR017871">
    <property type="entry name" value="ABC_transporter-like_CS"/>
</dbReference>
<keyword evidence="2" id="KW-0813">Transport</keyword>
<dbReference type="EMBL" id="JAKGTH010000007">
    <property type="protein sequence ID" value="MCF4101325.1"/>
    <property type="molecule type" value="Genomic_DNA"/>
</dbReference>
<dbReference type="GO" id="GO:0005524">
    <property type="term" value="F:ATP binding"/>
    <property type="evidence" value="ECO:0007669"/>
    <property type="project" value="UniProtKB-KW"/>
</dbReference>
<evidence type="ECO:0000313" key="7">
    <source>
        <dbReference type="Proteomes" id="UP001179363"/>
    </source>
</evidence>
<dbReference type="Proteomes" id="UP001179363">
    <property type="component" value="Unassembled WGS sequence"/>
</dbReference>